<evidence type="ECO:0000256" key="7">
    <source>
        <dbReference type="ARBA" id="ARBA00022777"/>
    </source>
</evidence>
<feature type="transmembrane region" description="Helical" evidence="12">
    <location>
        <begin position="21"/>
        <end position="44"/>
    </location>
</feature>
<evidence type="ECO:0000256" key="9">
    <source>
        <dbReference type="ARBA" id="ARBA00022989"/>
    </source>
</evidence>
<evidence type="ECO:0000256" key="10">
    <source>
        <dbReference type="ARBA" id="ARBA00023012"/>
    </source>
</evidence>
<evidence type="ECO:0000259" key="13">
    <source>
        <dbReference type="Pfam" id="PF06580"/>
    </source>
</evidence>
<feature type="transmembrane region" description="Helical" evidence="12">
    <location>
        <begin position="252"/>
        <end position="280"/>
    </location>
</feature>
<keyword evidence="5 12" id="KW-0812">Transmembrane</keyword>
<dbReference type="STRING" id="1608583.BN1356_01748"/>
<evidence type="ECO:0000256" key="6">
    <source>
        <dbReference type="ARBA" id="ARBA00022741"/>
    </source>
</evidence>
<dbReference type="InterPro" id="IPR036890">
    <property type="entry name" value="HATPase_C_sf"/>
</dbReference>
<dbReference type="Proteomes" id="UP000198604">
    <property type="component" value="Unassembled WGS sequence"/>
</dbReference>
<keyword evidence="8" id="KW-0067">ATP-binding</keyword>
<sequence length="554" mass="64486">MNEKEGIVPFKVKLRKEMLRGFQKTAIFIGLSYFVVLIFFLLLVQFRQLTEGRNTIIAYFDKIDLETDHIFENLQEHGALEFLDGTLEEREMFRQVYQETGSLPFRSALSIYQPDGTLLLSTRLPNRDGLSDDSYVKIAMKNITGQAEYRITKDYQGNRYLLKIKPLVNHQKTMGYLVLYIDGSDFEASVQADSTQYIIADSYENLFSSNSVKYVNQELKKVDEQLFSDLLSLRDGKLYLNNQYQLGNQLNLYSYISVVPISYLMVVTCLFVIFIMFILISLSGQLSRRIAIHSSDSIDVLVSDLEMIMSGYKSDLGVNTDDEFGYLAKKINGMIDTLQRLFFQTLKSEKEKVTFQRKLLEAQFHPHFLYNSLESIKILMHINPQKAEQMILSLNRVLRYSIASERENVQLERDMDIIDDYLTVNQIRFDLLDFQIQFPQELDQLLVPKLFLLPLIENSLKYGMEIRHDLKVRVDVSCDEQMISFLVMDNGPGFSAEFQERFADYVKEGRTEHGLVNSYSRLSMMYPSSKIRLCQDGEMHGVELRFERRQACYE</sequence>
<evidence type="ECO:0000256" key="1">
    <source>
        <dbReference type="ARBA" id="ARBA00004651"/>
    </source>
</evidence>
<accession>A0A0E4H5L5</accession>
<keyword evidence="7 14" id="KW-0418">Kinase</keyword>
<keyword evidence="11 12" id="KW-0472">Membrane</keyword>
<organism evidence="14 15">
    <name type="scientific">Streptococcus varani</name>
    <dbReference type="NCBI Taxonomy" id="1608583"/>
    <lineage>
        <taxon>Bacteria</taxon>
        <taxon>Bacillati</taxon>
        <taxon>Bacillota</taxon>
        <taxon>Bacilli</taxon>
        <taxon>Lactobacillales</taxon>
        <taxon>Streptococcaceae</taxon>
        <taxon>Streptococcus</taxon>
    </lineage>
</organism>
<name>A0A0E4H5L5_9STRE</name>
<evidence type="ECO:0000256" key="4">
    <source>
        <dbReference type="ARBA" id="ARBA00022679"/>
    </source>
</evidence>
<dbReference type="Gene3D" id="6.10.340.10">
    <property type="match status" value="1"/>
</dbReference>
<protein>
    <submittedName>
        <fullName evidence="14">Sensor histidine kinase</fullName>
    </submittedName>
</protein>
<comment type="subcellular location">
    <subcellularLocation>
        <location evidence="1">Cell membrane</location>
        <topology evidence="1">Multi-pass membrane protein</topology>
    </subcellularLocation>
</comment>
<keyword evidence="2" id="KW-1003">Cell membrane</keyword>
<dbReference type="InterPro" id="IPR010559">
    <property type="entry name" value="Sig_transdc_His_kin_internal"/>
</dbReference>
<keyword evidence="15" id="KW-1185">Reference proteome</keyword>
<evidence type="ECO:0000313" key="14">
    <source>
        <dbReference type="EMBL" id="CQR25408.1"/>
    </source>
</evidence>
<evidence type="ECO:0000256" key="8">
    <source>
        <dbReference type="ARBA" id="ARBA00022840"/>
    </source>
</evidence>
<evidence type="ECO:0000256" key="5">
    <source>
        <dbReference type="ARBA" id="ARBA00022692"/>
    </source>
</evidence>
<dbReference type="OrthoDB" id="9776552at2"/>
<dbReference type="Gene3D" id="3.30.565.10">
    <property type="entry name" value="Histidine kinase-like ATPase, C-terminal domain"/>
    <property type="match status" value="1"/>
</dbReference>
<evidence type="ECO:0000313" key="15">
    <source>
        <dbReference type="Proteomes" id="UP000198604"/>
    </source>
</evidence>
<dbReference type="SUPFAM" id="SSF55874">
    <property type="entry name" value="ATPase domain of HSP90 chaperone/DNA topoisomerase II/histidine kinase"/>
    <property type="match status" value="1"/>
</dbReference>
<dbReference type="RefSeq" id="WP_093650996.1">
    <property type="nucleotide sequence ID" value="NZ_CTEN01000003.1"/>
</dbReference>
<evidence type="ECO:0000256" key="2">
    <source>
        <dbReference type="ARBA" id="ARBA00022475"/>
    </source>
</evidence>
<dbReference type="PANTHER" id="PTHR34220">
    <property type="entry name" value="SENSOR HISTIDINE KINASE YPDA"/>
    <property type="match status" value="1"/>
</dbReference>
<keyword evidence="3" id="KW-0597">Phosphoprotein</keyword>
<evidence type="ECO:0000256" key="11">
    <source>
        <dbReference type="ARBA" id="ARBA00023136"/>
    </source>
</evidence>
<keyword evidence="10" id="KW-0902">Two-component regulatory system</keyword>
<proteinExistence type="predicted"/>
<evidence type="ECO:0000256" key="12">
    <source>
        <dbReference type="SAM" id="Phobius"/>
    </source>
</evidence>
<dbReference type="GO" id="GO:0000155">
    <property type="term" value="F:phosphorelay sensor kinase activity"/>
    <property type="evidence" value="ECO:0007669"/>
    <property type="project" value="InterPro"/>
</dbReference>
<dbReference type="PANTHER" id="PTHR34220:SF11">
    <property type="entry name" value="SENSOR PROTEIN KINASE HPTS"/>
    <property type="match status" value="1"/>
</dbReference>
<dbReference type="GO" id="GO:0005886">
    <property type="term" value="C:plasma membrane"/>
    <property type="evidence" value="ECO:0007669"/>
    <property type="project" value="UniProtKB-SubCell"/>
</dbReference>
<dbReference type="Pfam" id="PF06580">
    <property type="entry name" value="His_kinase"/>
    <property type="match status" value="1"/>
</dbReference>
<keyword evidence="9 12" id="KW-1133">Transmembrane helix</keyword>
<dbReference type="InterPro" id="IPR050640">
    <property type="entry name" value="Bact_2-comp_sensor_kinase"/>
</dbReference>
<reference evidence="15" key="1">
    <citation type="submission" date="2015-03" db="EMBL/GenBank/DDBJ databases">
        <authorList>
            <person name="Urmite Genomes"/>
        </authorList>
    </citation>
    <scope>NUCLEOTIDE SEQUENCE [LARGE SCALE GENOMIC DNA]</scope>
    <source>
        <strain evidence="15">FF10</strain>
    </source>
</reference>
<dbReference type="GO" id="GO:0005524">
    <property type="term" value="F:ATP binding"/>
    <property type="evidence" value="ECO:0007669"/>
    <property type="project" value="UniProtKB-KW"/>
</dbReference>
<feature type="domain" description="Signal transduction histidine kinase internal region" evidence="13">
    <location>
        <begin position="357"/>
        <end position="430"/>
    </location>
</feature>
<keyword evidence="4" id="KW-0808">Transferase</keyword>
<keyword evidence="6" id="KW-0547">Nucleotide-binding</keyword>
<gene>
    <name evidence="14" type="ORF">BN1356_01748</name>
</gene>
<dbReference type="AlphaFoldDB" id="A0A0E4H5L5"/>
<evidence type="ECO:0000256" key="3">
    <source>
        <dbReference type="ARBA" id="ARBA00022553"/>
    </source>
</evidence>
<dbReference type="EMBL" id="CTEN01000003">
    <property type="protein sequence ID" value="CQR25408.1"/>
    <property type="molecule type" value="Genomic_DNA"/>
</dbReference>